<evidence type="ECO:0000256" key="1">
    <source>
        <dbReference type="ARBA" id="ARBA00004651"/>
    </source>
</evidence>
<feature type="domain" description="CBS" evidence="11">
    <location>
        <begin position="218"/>
        <end position="276"/>
    </location>
</feature>
<dbReference type="RefSeq" id="WP_011529242.1">
    <property type="nucleotide sequence ID" value="NC_008025.1"/>
</dbReference>
<dbReference type="AlphaFoldDB" id="Q1J289"/>
<dbReference type="STRING" id="319795.Dgeo_0092"/>
<dbReference type="InterPro" id="IPR044751">
    <property type="entry name" value="Ion_transp-like_CBS"/>
</dbReference>
<dbReference type="EMBL" id="CP000359">
    <property type="protein sequence ID" value="ABF44395.1"/>
    <property type="molecule type" value="Genomic_DNA"/>
</dbReference>
<name>Q1J289_DEIGD</name>
<feature type="transmembrane region" description="Helical" evidence="10">
    <location>
        <begin position="95"/>
        <end position="119"/>
    </location>
</feature>
<evidence type="ECO:0000313" key="13">
    <source>
        <dbReference type="EMBL" id="ABF44395.1"/>
    </source>
</evidence>
<organism evidence="13 14">
    <name type="scientific">Deinococcus geothermalis (strain DSM 11300 / CIP 105573 / AG-3a)</name>
    <dbReference type="NCBI Taxonomy" id="319795"/>
    <lineage>
        <taxon>Bacteria</taxon>
        <taxon>Thermotogati</taxon>
        <taxon>Deinococcota</taxon>
        <taxon>Deinococci</taxon>
        <taxon>Deinococcales</taxon>
        <taxon>Deinococcaceae</taxon>
        <taxon>Deinococcus</taxon>
    </lineage>
</organism>
<dbReference type="Pfam" id="PF00571">
    <property type="entry name" value="CBS"/>
    <property type="match status" value="2"/>
</dbReference>
<evidence type="ECO:0000256" key="9">
    <source>
        <dbReference type="PROSITE-ProRule" id="PRU01193"/>
    </source>
</evidence>
<dbReference type="Gene3D" id="3.30.465.10">
    <property type="match status" value="1"/>
</dbReference>
<dbReference type="CDD" id="cd04590">
    <property type="entry name" value="CBS_pair_CorC_HlyC_assoc"/>
    <property type="match status" value="1"/>
</dbReference>
<keyword evidence="2" id="KW-1003">Cell membrane</keyword>
<dbReference type="Pfam" id="PF03471">
    <property type="entry name" value="CorC_HlyC"/>
    <property type="match status" value="1"/>
</dbReference>
<keyword evidence="6 8" id="KW-0129">CBS domain</keyword>
<dbReference type="InterPro" id="IPR036318">
    <property type="entry name" value="FAD-bd_PCMH-like_sf"/>
</dbReference>
<evidence type="ECO:0000256" key="6">
    <source>
        <dbReference type="ARBA" id="ARBA00023122"/>
    </source>
</evidence>
<accession>Q1J289</accession>
<dbReference type="KEGG" id="dge:Dgeo_0092"/>
<dbReference type="SMART" id="SM00116">
    <property type="entry name" value="CBS"/>
    <property type="match status" value="2"/>
</dbReference>
<feature type="domain" description="CNNM transmembrane" evidence="12">
    <location>
        <begin position="1"/>
        <end position="199"/>
    </location>
</feature>
<evidence type="ECO:0000256" key="4">
    <source>
        <dbReference type="ARBA" id="ARBA00022737"/>
    </source>
</evidence>
<dbReference type="InterPro" id="IPR002550">
    <property type="entry name" value="CNNM"/>
</dbReference>
<dbReference type="SMART" id="SM01091">
    <property type="entry name" value="CorC_HlyC"/>
    <property type="match status" value="1"/>
</dbReference>
<evidence type="ECO:0000256" key="7">
    <source>
        <dbReference type="ARBA" id="ARBA00023136"/>
    </source>
</evidence>
<dbReference type="InterPro" id="IPR000644">
    <property type="entry name" value="CBS_dom"/>
</dbReference>
<sequence length="435" mass="46542">MGNPWLEFGILILLLIINGFFSGSELGVVSAKRSRLEAAAARGSRGAAAAVRLTEQPGAFLATVQIGITLIGTISAVFAGGSLTGYLEPLLRPLFGAAAGSAANVAVVLLVTFLSLVLGELAPKGIALRNPEALAARVAPFFTVLSRVARPLVWLLDRTASGLLWLLGMRGAAQEVVTEEDVRAVVLQAAESGSLEETESERIASVLRFNDRRVRDLMTPRTEAVTLDLDAPIEKLVETVLENEHDRYAVRDGRGDVVGQVAVTDVLRALYTGEPLADFVRPAVFVPEAAWAEDALARLEREGQQRLAVVVDEYGDFSGVLSISDLLAELAGVEDQGDEDRIVRREDGSFLVDGGIAMHELRETLPLPALPREEFSTLAGYVLDVLGEFPQVGAVATVDGWDIEVVDVDGPRVDRLLIRPPRNVGNVGRVADAEA</sequence>
<feature type="domain" description="CBS" evidence="11">
    <location>
        <begin position="279"/>
        <end position="339"/>
    </location>
</feature>
<dbReference type="InterPro" id="IPR016169">
    <property type="entry name" value="FAD-bd_PCMH_sub2"/>
</dbReference>
<keyword evidence="3 9" id="KW-0812">Transmembrane</keyword>
<feature type="transmembrane region" description="Helical" evidence="10">
    <location>
        <begin position="6"/>
        <end position="28"/>
    </location>
</feature>
<evidence type="ECO:0000313" key="14">
    <source>
        <dbReference type="Proteomes" id="UP000002431"/>
    </source>
</evidence>
<dbReference type="InterPro" id="IPR046342">
    <property type="entry name" value="CBS_dom_sf"/>
</dbReference>
<keyword evidence="5 9" id="KW-1133">Transmembrane helix</keyword>
<dbReference type="PROSITE" id="PS51371">
    <property type="entry name" value="CBS"/>
    <property type="match status" value="2"/>
</dbReference>
<keyword evidence="14" id="KW-1185">Reference proteome</keyword>
<evidence type="ECO:0000256" key="3">
    <source>
        <dbReference type="ARBA" id="ARBA00022692"/>
    </source>
</evidence>
<dbReference type="InterPro" id="IPR005170">
    <property type="entry name" value="Transptr-assoc_dom"/>
</dbReference>
<dbReference type="PANTHER" id="PTHR43099">
    <property type="entry name" value="UPF0053 PROTEIN YRKA"/>
    <property type="match status" value="1"/>
</dbReference>
<dbReference type="GO" id="GO:0050660">
    <property type="term" value="F:flavin adenine dinucleotide binding"/>
    <property type="evidence" value="ECO:0007669"/>
    <property type="project" value="InterPro"/>
</dbReference>
<protein>
    <submittedName>
        <fullName evidence="13">Hemolysin-like CBS domain-containing protein DUF21</fullName>
    </submittedName>
</protein>
<dbReference type="HOGENOM" id="CLU_015237_4_0_0"/>
<dbReference type="PANTHER" id="PTHR43099:SF5">
    <property type="entry name" value="HLYC_CORC FAMILY TRANSPORTER"/>
    <property type="match status" value="1"/>
</dbReference>
<comment type="subcellular location">
    <subcellularLocation>
        <location evidence="1">Cell membrane</location>
        <topology evidence="1">Multi-pass membrane protein</topology>
    </subcellularLocation>
</comment>
<dbReference type="Gene3D" id="3.10.580.10">
    <property type="entry name" value="CBS-domain"/>
    <property type="match status" value="1"/>
</dbReference>
<dbReference type="SUPFAM" id="SSF54631">
    <property type="entry name" value="CBS-domain pair"/>
    <property type="match status" value="1"/>
</dbReference>
<evidence type="ECO:0000256" key="5">
    <source>
        <dbReference type="ARBA" id="ARBA00022989"/>
    </source>
</evidence>
<evidence type="ECO:0000256" key="2">
    <source>
        <dbReference type="ARBA" id="ARBA00022475"/>
    </source>
</evidence>
<evidence type="ECO:0000256" key="10">
    <source>
        <dbReference type="SAM" id="Phobius"/>
    </source>
</evidence>
<evidence type="ECO:0000259" key="12">
    <source>
        <dbReference type="PROSITE" id="PS51846"/>
    </source>
</evidence>
<dbReference type="SUPFAM" id="SSF56176">
    <property type="entry name" value="FAD-binding/transporter-associated domain-like"/>
    <property type="match status" value="1"/>
</dbReference>
<keyword evidence="4" id="KW-0677">Repeat</keyword>
<keyword evidence="7 9" id="KW-0472">Membrane</keyword>
<gene>
    <name evidence="13" type="ordered locus">Dgeo_0092</name>
</gene>
<dbReference type="PROSITE" id="PS51846">
    <property type="entry name" value="CNNM"/>
    <property type="match status" value="1"/>
</dbReference>
<reference evidence="13" key="1">
    <citation type="submission" date="2006-04" db="EMBL/GenBank/DDBJ databases">
        <title>Complete sequence of chromosome of Deinococcus geothermalis DSM 11300.</title>
        <authorList>
            <consortium name="US DOE Joint Genome Institute"/>
            <person name="Copeland A."/>
            <person name="Lucas S."/>
            <person name="Lapidus A."/>
            <person name="Barry K."/>
            <person name="Detter J.C."/>
            <person name="Glavina del Rio T."/>
            <person name="Hammon N."/>
            <person name="Israni S."/>
            <person name="Dalin E."/>
            <person name="Tice H."/>
            <person name="Pitluck S."/>
            <person name="Brettin T."/>
            <person name="Bruce D."/>
            <person name="Han C."/>
            <person name="Tapia R."/>
            <person name="Saunders E."/>
            <person name="Gilna P."/>
            <person name="Schmutz J."/>
            <person name="Larimer F."/>
            <person name="Land M."/>
            <person name="Hauser L."/>
            <person name="Kyrpides N."/>
            <person name="Kim E."/>
            <person name="Daly M.J."/>
            <person name="Fredrickson J.K."/>
            <person name="Makarova K.S."/>
            <person name="Gaidamakova E.K."/>
            <person name="Zhai M."/>
            <person name="Richardson P."/>
        </authorList>
    </citation>
    <scope>NUCLEOTIDE SEQUENCE</scope>
    <source>
        <strain evidence="13">DSM 11300</strain>
    </source>
</reference>
<dbReference type="Pfam" id="PF01595">
    <property type="entry name" value="CNNM"/>
    <property type="match status" value="1"/>
</dbReference>
<dbReference type="GO" id="GO:0005886">
    <property type="term" value="C:plasma membrane"/>
    <property type="evidence" value="ECO:0007669"/>
    <property type="project" value="UniProtKB-SubCell"/>
</dbReference>
<dbReference type="eggNOG" id="COG1253">
    <property type="taxonomic scope" value="Bacteria"/>
</dbReference>
<dbReference type="Proteomes" id="UP000002431">
    <property type="component" value="Chromosome"/>
</dbReference>
<dbReference type="InterPro" id="IPR051676">
    <property type="entry name" value="UPF0053_domain"/>
</dbReference>
<evidence type="ECO:0000256" key="8">
    <source>
        <dbReference type="PROSITE-ProRule" id="PRU00703"/>
    </source>
</evidence>
<proteinExistence type="predicted"/>
<feature type="transmembrane region" description="Helical" evidence="10">
    <location>
        <begin position="59"/>
        <end position="83"/>
    </location>
</feature>
<evidence type="ECO:0000259" key="11">
    <source>
        <dbReference type="PROSITE" id="PS51371"/>
    </source>
</evidence>